<sequence>MSKCPFWSTRKEYYECYDSCPMLKNELGMEEQCVFKEYLLLNRINFKDVVKEDYNFLKKSIYDNSSIEY</sequence>
<name>A0ABS7AKS1_9CLOT</name>
<reference evidence="1 2" key="1">
    <citation type="submission" date="2021-07" db="EMBL/GenBank/DDBJ databases">
        <title>Clostridium weizhouense sp. nov., an anaerobic bacterium isolated from activated sludge of Petroleum wastewater.</title>
        <authorList>
            <person name="Li Q."/>
        </authorList>
    </citation>
    <scope>NUCLEOTIDE SEQUENCE [LARGE SCALE GENOMIC DNA]</scope>
    <source>
        <strain evidence="1 2">YB-6</strain>
    </source>
</reference>
<dbReference type="EMBL" id="JAHXPT010000002">
    <property type="protein sequence ID" value="MBW6409159.1"/>
    <property type="molecule type" value="Genomic_DNA"/>
</dbReference>
<protein>
    <submittedName>
        <fullName evidence="1">Uncharacterized protein</fullName>
    </submittedName>
</protein>
<dbReference type="Proteomes" id="UP001519921">
    <property type="component" value="Unassembled WGS sequence"/>
</dbReference>
<dbReference type="RefSeq" id="WP_219778211.1">
    <property type="nucleotide sequence ID" value="NZ_JAHXPT010000002.1"/>
</dbReference>
<accession>A0ABS7AKS1</accession>
<gene>
    <name evidence="1" type="ORF">KYD98_03570</name>
</gene>
<evidence type="ECO:0000313" key="1">
    <source>
        <dbReference type="EMBL" id="MBW6409159.1"/>
    </source>
</evidence>
<evidence type="ECO:0000313" key="2">
    <source>
        <dbReference type="Proteomes" id="UP001519921"/>
    </source>
</evidence>
<proteinExistence type="predicted"/>
<comment type="caution">
    <text evidence="1">The sequence shown here is derived from an EMBL/GenBank/DDBJ whole genome shotgun (WGS) entry which is preliminary data.</text>
</comment>
<organism evidence="1 2">
    <name type="scientific">Clostridium weizhouense</name>
    <dbReference type="NCBI Taxonomy" id="2859781"/>
    <lineage>
        <taxon>Bacteria</taxon>
        <taxon>Bacillati</taxon>
        <taxon>Bacillota</taxon>
        <taxon>Clostridia</taxon>
        <taxon>Eubacteriales</taxon>
        <taxon>Clostridiaceae</taxon>
        <taxon>Clostridium</taxon>
    </lineage>
</organism>
<keyword evidence="2" id="KW-1185">Reference proteome</keyword>